<keyword evidence="2" id="KW-0812">Transmembrane</keyword>
<feature type="compositionally biased region" description="Polar residues" evidence="1">
    <location>
        <begin position="83"/>
        <end position="105"/>
    </location>
</feature>
<feature type="region of interest" description="Disordered" evidence="1">
    <location>
        <begin position="302"/>
        <end position="363"/>
    </location>
</feature>
<dbReference type="AlphaFoldDB" id="A0A177WFB2"/>
<protein>
    <submittedName>
        <fullName evidence="4">Uncharacterized protein</fullName>
    </submittedName>
</protein>
<feature type="compositionally biased region" description="Polar residues" evidence="1">
    <location>
        <begin position="340"/>
        <end position="363"/>
    </location>
</feature>
<feature type="chain" id="PRO_5008077593" evidence="3">
    <location>
        <begin position="18"/>
        <end position="363"/>
    </location>
</feature>
<dbReference type="Proteomes" id="UP000077115">
    <property type="component" value="Unassembled WGS sequence"/>
</dbReference>
<reference evidence="4 5" key="2">
    <citation type="submission" date="2016-05" db="EMBL/GenBank/DDBJ databases">
        <title>Lineage-specific infection strategies underlie the spectrum of fungal disease in amphibians.</title>
        <authorList>
            <person name="Cuomo C.A."/>
            <person name="Farrer R.A."/>
            <person name="James T."/>
            <person name="Longcore J."/>
            <person name="Birren B."/>
        </authorList>
    </citation>
    <scope>NUCLEOTIDE SEQUENCE [LARGE SCALE GENOMIC DNA]</scope>
    <source>
        <strain evidence="4 5">JEL423</strain>
    </source>
</reference>
<keyword evidence="2" id="KW-0472">Membrane</keyword>
<evidence type="ECO:0000313" key="5">
    <source>
        <dbReference type="Proteomes" id="UP000077115"/>
    </source>
</evidence>
<reference evidence="4 5" key="1">
    <citation type="submission" date="2006-10" db="EMBL/GenBank/DDBJ databases">
        <title>The Genome Sequence of Batrachochytrium dendrobatidis JEL423.</title>
        <authorList>
            <consortium name="The Broad Institute Genome Sequencing Platform"/>
            <person name="Birren B."/>
            <person name="Lander E."/>
            <person name="Galagan J."/>
            <person name="Cuomo C."/>
            <person name="Devon K."/>
            <person name="Jaffe D."/>
            <person name="Butler J."/>
            <person name="Alvarez P."/>
            <person name="Gnerre S."/>
            <person name="Grabherr M."/>
            <person name="Kleber M."/>
            <person name="Mauceli E."/>
            <person name="Brockman W."/>
            <person name="Young S."/>
            <person name="LaButti K."/>
            <person name="Sykes S."/>
            <person name="DeCaprio D."/>
            <person name="Crawford M."/>
            <person name="Koehrsen M."/>
            <person name="Engels R."/>
            <person name="Montgomery P."/>
            <person name="Pearson M."/>
            <person name="Howarth C."/>
            <person name="Larson L."/>
            <person name="White J."/>
            <person name="O'Leary S."/>
            <person name="Kodira C."/>
            <person name="Zeng Q."/>
            <person name="Yandava C."/>
            <person name="Alvarado L."/>
            <person name="Longcore J."/>
            <person name="James T."/>
        </authorList>
    </citation>
    <scope>NUCLEOTIDE SEQUENCE [LARGE SCALE GENOMIC DNA]</scope>
    <source>
        <strain evidence="4 5">JEL423</strain>
    </source>
</reference>
<feature type="compositionally biased region" description="Low complexity" evidence="1">
    <location>
        <begin position="147"/>
        <end position="160"/>
    </location>
</feature>
<dbReference type="STRING" id="403673.A0A177WFB2"/>
<dbReference type="EMBL" id="DS022301">
    <property type="protein sequence ID" value="OAJ38486.1"/>
    <property type="molecule type" value="Genomic_DNA"/>
</dbReference>
<sequence length="363" mass="38497">MRVQLLIALIGSISVIATNNSSNEYGIYLRSFGRLADLVKRQLGPEPQPSSTIIPPTAPQPVSTVSPQSVPSAIPQSVPAIPQPSSSPTVRPANNPTVTIGNPSQPRVAPISSAPAPSSPVNSPSLPRNVGDTLPTLPALVDPPRGTATSSAPTDASAAALNSPQSNSYFPYYVVGAFFGVILIGAIGTLIYNKYIYPDDDDHSPVSLHKTGSTKLPVNGSKSASSNIMYSNNTKPSNNLQFASYDTMGRSGGPGVVVQKQEYYIDNSIPNLDQSRFASYETLGRPSGPGTLVQTDEYGMIPSDWQQSSKPSPPPMSSYAVSHPNRGSPIRTKTYPPPSHMSNLPFTQRPSPPLQSKNSYKRG</sequence>
<feature type="transmembrane region" description="Helical" evidence="2">
    <location>
        <begin position="170"/>
        <end position="192"/>
    </location>
</feature>
<feature type="signal peptide" evidence="3">
    <location>
        <begin position="1"/>
        <end position="17"/>
    </location>
</feature>
<feature type="compositionally biased region" description="Low complexity" evidence="1">
    <location>
        <begin position="60"/>
        <end position="72"/>
    </location>
</feature>
<gene>
    <name evidence="4" type="ORF">BDEG_22405</name>
</gene>
<evidence type="ECO:0000256" key="2">
    <source>
        <dbReference type="SAM" id="Phobius"/>
    </source>
</evidence>
<organism evidence="4 5">
    <name type="scientific">Batrachochytrium dendrobatidis (strain JEL423)</name>
    <dbReference type="NCBI Taxonomy" id="403673"/>
    <lineage>
        <taxon>Eukaryota</taxon>
        <taxon>Fungi</taxon>
        <taxon>Fungi incertae sedis</taxon>
        <taxon>Chytridiomycota</taxon>
        <taxon>Chytridiomycota incertae sedis</taxon>
        <taxon>Chytridiomycetes</taxon>
        <taxon>Rhizophydiales</taxon>
        <taxon>Rhizophydiales incertae sedis</taxon>
        <taxon>Batrachochytrium</taxon>
    </lineage>
</organism>
<proteinExistence type="predicted"/>
<keyword evidence="2" id="KW-1133">Transmembrane helix</keyword>
<feature type="region of interest" description="Disordered" evidence="1">
    <location>
        <begin position="43"/>
        <end position="160"/>
    </location>
</feature>
<name>A0A177WFB2_BATDL</name>
<evidence type="ECO:0000313" key="4">
    <source>
        <dbReference type="EMBL" id="OAJ38486.1"/>
    </source>
</evidence>
<evidence type="ECO:0000256" key="1">
    <source>
        <dbReference type="SAM" id="MobiDB-lite"/>
    </source>
</evidence>
<feature type="compositionally biased region" description="Low complexity" evidence="1">
    <location>
        <begin position="106"/>
        <end position="130"/>
    </location>
</feature>
<evidence type="ECO:0000256" key="3">
    <source>
        <dbReference type="SAM" id="SignalP"/>
    </source>
</evidence>
<dbReference type="VEuPathDB" id="FungiDB:BDEG_22405"/>
<keyword evidence="3" id="KW-0732">Signal</keyword>
<accession>A0A177WFB2</accession>